<protein>
    <submittedName>
        <fullName evidence="1">Uncharacterized protein</fullName>
    </submittedName>
</protein>
<sequence length="78" mass="9232">MKIGDLKKAIGSLPDDTEVVVEYIGDDGYRDQNPHLWTKICRWRAKRHGRHYWEYFRGRGLPEGSERMRRPVFVISAN</sequence>
<gene>
    <name evidence="1" type="ORF">A3A39_03360</name>
</gene>
<accession>A0A1F6F328</accession>
<evidence type="ECO:0000313" key="1">
    <source>
        <dbReference type="EMBL" id="OGG80282.1"/>
    </source>
</evidence>
<proteinExistence type="predicted"/>
<dbReference type="EMBL" id="MFLZ01000010">
    <property type="protein sequence ID" value="OGG80282.1"/>
    <property type="molecule type" value="Genomic_DNA"/>
</dbReference>
<evidence type="ECO:0000313" key="2">
    <source>
        <dbReference type="Proteomes" id="UP000177372"/>
    </source>
</evidence>
<dbReference type="Proteomes" id="UP000177372">
    <property type="component" value="Unassembled WGS sequence"/>
</dbReference>
<name>A0A1F6F328_9BACT</name>
<reference evidence="1 2" key="1">
    <citation type="journal article" date="2016" name="Nat. Commun.">
        <title>Thousands of microbial genomes shed light on interconnected biogeochemical processes in an aquifer system.</title>
        <authorList>
            <person name="Anantharaman K."/>
            <person name="Brown C.T."/>
            <person name="Hug L.A."/>
            <person name="Sharon I."/>
            <person name="Castelle C.J."/>
            <person name="Probst A.J."/>
            <person name="Thomas B.C."/>
            <person name="Singh A."/>
            <person name="Wilkins M.J."/>
            <person name="Karaoz U."/>
            <person name="Brodie E.L."/>
            <person name="Williams K.H."/>
            <person name="Hubbard S.S."/>
            <person name="Banfield J.F."/>
        </authorList>
    </citation>
    <scope>NUCLEOTIDE SEQUENCE [LARGE SCALE GENOMIC DNA]</scope>
</reference>
<dbReference type="AlphaFoldDB" id="A0A1F6F328"/>
<organism evidence="1 2">
    <name type="scientific">Candidatus Kaiserbacteria bacterium RIFCSPLOWO2_01_FULL_54_13</name>
    <dbReference type="NCBI Taxonomy" id="1798512"/>
    <lineage>
        <taxon>Bacteria</taxon>
        <taxon>Candidatus Kaiseribacteriota</taxon>
    </lineage>
</organism>
<comment type="caution">
    <text evidence="1">The sequence shown here is derived from an EMBL/GenBank/DDBJ whole genome shotgun (WGS) entry which is preliminary data.</text>
</comment>